<accession>A0A6D2L5D3</accession>
<dbReference type="EMBL" id="CACVBM020001607">
    <property type="protein sequence ID" value="CAA7055172.1"/>
    <property type="molecule type" value="Genomic_DNA"/>
</dbReference>
<evidence type="ECO:0000313" key="2">
    <source>
        <dbReference type="EMBL" id="CAA7055172.1"/>
    </source>
</evidence>
<gene>
    <name evidence="2" type="ORF">MERR_LOCUS42408</name>
</gene>
<name>A0A6D2L5D3_9BRAS</name>
<dbReference type="InterPro" id="IPR036047">
    <property type="entry name" value="F-box-like_dom_sf"/>
</dbReference>
<dbReference type="Gene3D" id="2.120.10.80">
    <property type="entry name" value="Kelch-type beta propeller"/>
    <property type="match status" value="1"/>
</dbReference>
<dbReference type="SUPFAM" id="SSF117281">
    <property type="entry name" value="Kelch motif"/>
    <property type="match status" value="1"/>
</dbReference>
<organism evidence="2 3">
    <name type="scientific">Microthlaspi erraticum</name>
    <dbReference type="NCBI Taxonomy" id="1685480"/>
    <lineage>
        <taxon>Eukaryota</taxon>
        <taxon>Viridiplantae</taxon>
        <taxon>Streptophyta</taxon>
        <taxon>Embryophyta</taxon>
        <taxon>Tracheophyta</taxon>
        <taxon>Spermatophyta</taxon>
        <taxon>Magnoliopsida</taxon>
        <taxon>eudicotyledons</taxon>
        <taxon>Gunneridae</taxon>
        <taxon>Pentapetalae</taxon>
        <taxon>rosids</taxon>
        <taxon>malvids</taxon>
        <taxon>Brassicales</taxon>
        <taxon>Brassicaceae</taxon>
        <taxon>Coluteocarpeae</taxon>
        <taxon>Microthlaspi</taxon>
    </lineage>
</organism>
<dbReference type="PANTHER" id="PTHR24414">
    <property type="entry name" value="F-BOX/KELCH-REPEAT PROTEIN SKIP4"/>
    <property type="match status" value="1"/>
</dbReference>
<evidence type="ECO:0000313" key="3">
    <source>
        <dbReference type="Proteomes" id="UP000467841"/>
    </source>
</evidence>
<proteinExistence type="predicted"/>
<comment type="caution">
    <text evidence="2">The sequence shown here is derived from an EMBL/GenBank/DDBJ whole genome shotgun (WGS) entry which is preliminary data.</text>
</comment>
<dbReference type="CDD" id="cd22152">
    <property type="entry name" value="F-box_AtAFR-like"/>
    <property type="match status" value="1"/>
</dbReference>
<feature type="domain" description="F-box" evidence="1">
    <location>
        <begin position="17"/>
        <end position="64"/>
    </location>
</feature>
<dbReference type="InterPro" id="IPR001810">
    <property type="entry name" value="F-box_dom"/>
</dbReference>
<dbReference type="PANTHER" id="PTHR24414:SF23">
    <property type="entry name" value="F-BOX_KELCH-REPEAT PROTEIN SKIP6"/>
    <property type="match status" value="1"/>
</dbReference>
<reference evidence="2" key="1">
    <citation type="submission" date="2020-01" db="EMBL/GenBank/DDBJ databases">
        <authorList>
            <person name="Mishra B."/>
        </authorList>
    </citation>
    <scope>NUCLEOTIDE SEQUENCE [LARGE SCALE GENOMIC DNA]</scope>
</reference>
<dbReference type="AlphaFoldDB" id="A0A6D2L5D3"/>
<dbReference type="Pfam" id="PF00646">
    <property type="entry name" value="F-box"/>
    <property type="match status" value="1"/>
</dbReference>
<dbReference type="InterPro" id="IPR057499">
    <property type="entry name" value="Kelch_FKB95"/>
</dbReference>
<dbReference type="Pfam" id="PF25210">
    <property type="entry name" value="Kelch_FKB95"/>
    <property type="match status" value="1"/>
</dbReference>
<dbReference type="OrthoDB" id="45365at2759"/>
<protein>
    <recommendedName>
        <fullName evidence="1">F-box domain-containing protein</fullName>
    </recommendedName>
</protein>
<sequence>MNSEGEPPQKKKKTNLSPSLLSLPDEIIANCLAHISRSYYPELSLVCKTFRSLILSKELSNARLLLGNTQYVLHVCLQLPDRKHPSWFSLWIKPHQTLNNDLDKCSKITRLVQTPSSYSTRVPFLRVRVGSECWLDGFSQTQYRSSVMKWNVAGPKESANWAEVFDPKTQTWETLPDPGIKIRCSKIKAIDEIKEKLYFRSYDEKEDYVFDPKEGKWDVVAAIKMDPPCVVENVCYICYEKNCLWYDIKLERWRAVRGLDVLIENLSTRMIKVANYGGKLLMLGDKPTGPGRNRYKFIWCAEIALERRDDGEVWGNTKWANVVLKVPSSYVYLRTQVDKI</sequence>
<dbReference type="PROSITE" id="PS50181">
    <property type="entry name" value="FBOX"/>
    <property type="match status" value="1"/>
</dbReference>
<keyword evidence="3" id="KW-1185">Reference proteome</keyword>
<dbReference type="Proteomes" id="UP000467841">
    <property type="component" value="Unassembled WGS sequence"/>
</dbReference>
<dbReference type="SUPFAM" id="SSF81383">
    <property type="entry name" value="F-box domain"/>
    <property type="match status" value="1"/>
</dbReference>
<dbReference type="InterPro" id="IPR050354">
    <property type="entry name" value="F-box/kelch-repeat_ARATH"/>
</dbReference>
<dbReference type="InterPro" id="IPR015915">
    <property type="entry name" value="Kelch-typ_b-propeller"/>
</dbReference>
<dbReference type="SMART" id="SM00256">
    <property type="entry name" value="FBOX"/>
    <property type="match status" value="1"/>
</dbReference>
<evidence type="ECO:0000259" key="1">
    <source>
        <dbReference type="PROSITE" id="PS50181"/>
    </source>
</evidence>